<dbReference type="InterPro" id="IPR038071">
    <property type="entry name" value="UROD/MetE-like_sf"/>
</dbReference>
<dbReference type="PANTHER" id="PTHR21091:SF169">
    <property type="entry name" value="UROPORPHYRINOGEN DECARBOXYLASE"/>
    <property type="match status" value="1"/>
</dbReference>
<feature type="binding site" evidence="7">
    <location>
        <position position="87"/>
    </location>
    <ligand>
        <name>substrate</name>
    </ligand>
</feature>
<feature type="site" description="Transition state stabilizer" evidence="7">
    <location>
        <position position="87"/>
    </location>
</feature>
<dbReference type="Pfam" id="PF01208">
    <property type="entry name" value="URO-D"/>
    <property type="match status" value="1"/>
</dbReference>
<evidence type="ECO:0000256" key="2">
    <source>
        <dbReference type="ARBA" id="ARBA00009935"/>
    </source>
</evidence>
<feature type="binding site" evidence="7">
    <location>
        <position position="344"/>
    </location>
    <ligand>
        <name>substrate</name>
    </ligand>
</feature>
<comment type="subunit">
    <text evidence="7">Homodimer.</text>
</comment>
<dbReference type="SUPFAM" id="SSF51726">
    <property type="entry name" value="UROD/MetE-like"/>
    <property type="match status" value="1"/>
</dbReference>
<dbReference type="UniPathway" id="UPA00251">
    <property type="reaction ID" value="UER00321"/>
</dbReference>
<organism evidence="11 12">
    <name type="scientific">Acidipropionibacterium virtanenii</name>
    <dbReference type="NCBI Taxonomy" id="2057246"/>
    <lineage>
        <taxon>Bacteria</taxon>
        <taxon>Bacillati</taxon>
        <taxon>Actinomycetota</taxon>
        <taxon>Actinomycetes</taxon>
        <taxon>Propionibacteriales</taxon>
        <taxon>Propionibacteriaceae</taxon>
        <taxon>Acidipropionibacterium</taxon>
    </lineage>
</organism>
<comment type="similarity">
    <text evidence="2 7 9">Belongs to the uroporphyrinogen decarboxylase family.</text>
</comment>
<dbReference type="InterPro" id="IPR000257">
    <property type="entry name" value="Uroporphyrinogen_deCOase"/>
</dbReference>
<comment type="catalytic activity">
    <reaction evidence="7 8">
        <text>uroporphyrinogen III + 4 H(+) = coproporphyrinogen III + 4 CO2</text>
        <dbReference type="Rhea" id="RHEA:19865"/>
        <dbReference type="ChEBI" id="CHEBI:15378"/>
        <dbReference type="ChEBI" id="CHEBI:16526"/>
        <dbReference type="ChEBI" id="CHEBI:57308"/>
        <dbReference type="ChEBI" id="CHEBI:57309"/>
        <dbReference type="EC" id="4.1.1.37"/>
    </reaction>
</comment>
<comment type="pathway">
    <text evidence="1 7 8">Porphyrin-containing compound metabolism; protoporphyrin-IX biosynthesis; coproporphyrinogen-III from 5-aminolevulinate: step 4/4.</text>
</comment>
<dbReference type="NCBIfam" id="TIGR01464">
    <property type="entry name" value="hemE"/>
    <property type="match status" value="1"/>
</dbReference>
<evidence type="ECO:0000256" key="1">
    <source>
        <dbReference type="ARBA" id="ARBA00004804"/>
    </source>
</evidence>
<dbReference type="PANTHER" id="PTHR21091">
    <property type="entry name" value="METHYLTETRAHYDROFOLATE:HOMOCYSTEINE METHYLTRANSFERASE RELATED"/>
    <property type="match status" value="1"/>
</dbReference>
<dbReference type="Gene3D" id="3.20.20.210">
    <property type="match status" value="1"/>
</dbReference>
<keyword evidence="12" id="KW-1185">Reference proteome</keyword>
<evidence type="ECO:0000256" key="8">
    <source>
        <dbReference type="RuleBase" id="RU000554"/>
    </source>
</evidence>
<evidence type="ECO:0000256" key="5">
    <source>
        <dbReference type="ARBA" id="ARBA00023239"/>
    </source>
</evidence>
<proteinExistence type="inferred from homology"/>
<comment type="caution">
    <text evidence="7">Lacks conserved residue(s) required for the propagation of feature annotation.</text>
</comment>
<feature type="binding site" evidence="7">
    <location>
        <position position="223"/>
    </location>
    <ligand>
        <name>substrate</name>
    </ligand>
</feature>
<sequence length="365" mass="38474">MTETDTTQIRDAAAPSLPAVLQAMTGHRTEHPPVWFMRQAGRSLPEYRAAREGTAMLESCLNPELAAEITCQPVRRHGVDAAVLYSDIMVPLALAGVGVRIEPGVGPVLDEPIRTAADVDALVSRGPGDASVIAKAARLAVSELSHSEPGRDTPLIGFAGAPFTIAAYLVQGGPSRDHLAARAMMHAEPLAWAKLMDWVADLDADFLTAQLAGGARAVQLFDSWAGSLSAADYRAHVAPHSIRALAGVDRQIPVVHFAVNSSHLLEDLARVAAEASSHPVLGVDHRVSLDHALASLLVGHLEMPLQGNINPALLFAGWDALAAEAVSVVEAGRRAPGHVVNLGHGVPADADPDTLTRLVEYIHSL</sequence>
<dbReference type="PROSITE" id="PS00906">
    <property type="entry name" value="UROD_1"/>
    <property type="match status" value="1"/>
</dbReference>
<evidence type="ECO:0000256" key="4">
    <source>
        <dbReference type="ARBA" id="ARBA00022793"/>
    </source>
</evidence>
<dbReference type="RefSeq" id="WP_114043989.1">
    <property type="nucleotide sequence ID" value="NZ_CP025198.1"/>
</dbReference>
<gene>
    <name evidence="7 11" type="primary">hemE</name>
    <name evidence="11" type="ORF">JS278_00700</name>
</gene>
<reference evidence="11 12" key="1">
    <citation type="submission" date="2017-12" db="EMBL/GenBank/DDBJ databases">
        <title>The whole genome sequence of the Acidipropionibacterium virtanenii sp. nov. type strain JS278.</title>
        <authorList>
            <person name="Laine P."/>
            <person name="Deptula P."/>
            <person name="Varmanen P."/>
            <person name="Auvinen P."/>
        </authorList>
    </citation>
    <scope>NUCLEOTIDE SEQUENCE [LARGE SCALE GENOMIC DNA]</scope>
    <source>
        <strain evidence="11 12">JS278</strain>
    </source>
</reference>
<evidence type="ECO:0000259" key="10">
    <source>
        <dbReference type="PROSITE" id="PS00906"/>
    </source>
</evidence>
<keyword evidence="5 7" id="KW-0456">Lyase</keyword>
<dbReference type="GO" id="GO:0005829">
    <property type="term" value="C:cytosol"/>
    <property type="evidence" value="ECO:0007669"/>
    <property type="project" value="TreeGrafter"/>
</dbReference>
<feature type="domain" description="Uroporphyrinogen decarboxylase (URO-D)" evidence="10">
    <location>
        <begin position="33"/>
        <end position="42"/>
    </location>
</feature>
<evidence type="ECO:0000313" key="11">
    <source>
        <dbReference type="EMBL" id="AXE37891.1"/>
    </source>
</evidence>
<dbReference type="GO" id="GO:0006782">
    <property type="term" value="P:protoporphyrinogen IX biosynthetic process"/>
    <property type="evidence" value="ECO:0007669"/>
    <property type="project" value="UniProtKB-UniRule"/>
</dbReference>
<comment type="function">
    <text evidence="7">Catalyzes the decarboxylation of four acetate groups of uroporphyrinogen-III to yield coproporphyrinogen-III.</text>
</comment>
<feature type="binding site" evidence="7">
    <location>
        <begin position="38"/>
        <end position="42"/>
    </location>
    <ligand>
        <name>substrate</name>
    </ligand>
</feature>
<feature type="binding site" evidence="7">
    <location>
        <position position="168"/>
    </location>
    <ligand>
        <name>substrate</name>
    </ligand>
</feature>
<dbReference type="AlphaFoldDB" id="A0A344URJ3"/>
<protein>
    <recommendedName>
        <fullName evidence="3 7">Uroporphyrinogen decarboxylase</fullName>
        <shortName evidence="7">UPD</shortName>
        <shortName evidence="7">URO-D</shortName>
        <ecNumber evidence="3 7">4.1.1.37</ecNumber>
    </recommendedName>
</protein>
<comment type="subcellular location">
    <subcellularLocation>
        <location evidence="7">Cytoplasm</location>
    </subcellularLocation>
</comment>
<keyword evidence="6 7" id="KW-0627">Porphyrin biosynthesis</keyword>
<dbReference type="InterPro" id="IPR006361">
    <property type="entry name" value="Uroporphyrinogen_deCO2ase_HemE"/>
</dbReference>
<dbReference type="EMBL" id="CP025198">
    <property type="protein sequence ID" value="AXE37891.1"/>
    <property type="molecule type" value="Genomic_DNA"/>
</dbReference>
<evidence type="ECO:0000256" key="9">
    <source>
        <dbReference type="RuleBase" id="RU004169"/>
    </source>
</evidence>
<dbReference type="Proteomes" id="UP000251995">
    <property type="component" value="Chromosome"/>
</dbReference>
<dbReference type="CDD" id="cd00717">
    <property type="entry name" value="URO-D"/>
    <property type="match status" value="1"/>
</dbReference>
<evidence type="ECO:0000256" key="7">
    <source>
        <dbReference type="HAMAP-Rule" id="MF_00218"/>
    </source>
</evidence>
<evidence type="ECO:0000256" key="3">
    <source>
        <dbReference type="ARBA" id="ARBA00012288"/>
    </source>
</evidence>
<dbReference type="KEGG" id="acij:JS278_00700"/>
<keyword evidence="7" id="KW-0963">Cytoplasm</keyword>
<evidence type="ECO:0000256" key="6">
    <source>
        <dbReference type="ARBA" id="ARBA00023244"/>
    </source>
</evidence>
<dbReference type="HAMAP" id="MF_00218">
    <property type="entry name" value="URO_D"/>
    <property type="match status" value="1"/>
</dbReference>
<keyword evidence="4 7" id="KW-0210">Decarboxylase</keyword>
<name>A0A344URJ3_9ACTN</name>
<dbReference type="OrthoDB" id="9806656at2"/>
<dbReference type="GO" id="GO:0004853">
    <property type="term" value="F:uroporphyrinogen decarboxylase activity"/>
    <property type="evidence" value="ECO:0007669"/>
    <property type="project" value="UniProtKB-UniRule"/>
</dbReference>
<evidence type="ECO:0000313" key="12">
    <source>
        <dbReference type="Proteomes" id="UP000251995"/>
    </source>
</evidence>
<accession>A0A344URJ3</accession>
<dbReference type="EC" id="4.1.1.37" evidence="3 7"/>